<evidence type="ECO:0000313" key="7">
    <source>
        <dbReference type="Proteomes" id="UP000656548"/>
    </source>
</evidence>
<evidence type="ECO:0000313" key="6">
    <source>
        <dbReference type="EMBL" id="MBE1575596.1"/>
    </source>
</evidence>
<evidence type="ECO:0000256" key="2">
    <source>
        <dbReference type="ARBA" id="ARBA00023125"/>
    </source>
</evidence>
<reference evidence="6 7" key="1">
    <citation type="submission" date="2020-10" db="EMBL/GenBank/DDBJ databases">
        <title>Sequencing the genomes of 1000 actinobacteria strains.</title>
        <authorList>
            <person name="Klenk H.-P."/>
        </authorList>
    </citation>
    <scope>NUCLEOTIDE SEQUENCE [LARGE SCALE GENOMIC DNA]</scope>
    <source>
        <strain evidence="6 7">DSM 46661</strain>
    </source>
</reference>
<keyword evidence="1" id="KW-0805">Transcription regulation</keyword>
<comment type="caution">
    <text evidence="6">The sequence shown here is derived from an EMBL/GenBank/DDBJ whole genome shotgun (WGS) entry which is preliminary data.</text>
</comment>
<organism evidence="6 7">
    <name type="scientific">Amycolatopsis roodepoortensis</name>
    <dbReference type="NCBI Taxonomy" id="700274"/>
    <lineage>
        <taxon>Bacteria</taxon>
        <taxon>Bacillati</taxon>
        <taxon>Actinomycetota</taxon>
        <taxon>Actinomycetes</taxon>
        <taxon>Pseudonocardiales</taxon>
        <taxon>Pseudonocardiaceae</taxon>
        <taxon>Amycolatopsis</taxon>
    </lineage>
</organism>
<sequence>MPYVEASVRSRQFVAAAREVMLRDGVAATTLRAVAAEAGVPLGTLQYVFSSKEALLRAVIEDVVEEISTVLTGTVELDRGLAHAIRQGLTSFWTELVADHVKLQLMQGELLHYALRKPGQESMASWQYRRYVAVLTDWCREAAVNAGENCALSYDRLARVMLAGVDGLIAQYVCEPDDERARADLDTVIAMLVTSADIRPV</sequence>
<feature type="DNA-binding region" description="H-T-H motif" evidence="4">
    <location>
        <begin position="30"/>
        <end position="49"/>
    </location>
</feature>
<accession>A0ABR9L4E4</accession>
<dbReference type="InterPro" id="IPR036271">
    <property type="entry name" value="Tet_transcr_reg_TetR-rel_C_sf"/>
</dbReference>
<name>A0ABR9L4E4_9PSEU</name>
<dbReference type="InterPro" id="IPR009057">
    <property type="entry name" value="Homeodomain-like_sf"/>
</dbReference>
<dbReference type="PRINTS" id="PR00455">
    <property type="entry name" value="HTHTETR"/>
</dbReference>
<dbReference type="EMBL" id="JADBEJ010000004">
    <property type="protein sequence ID" value="MBE1575596.1"/>
    <property type="molecule type" value="Genomic_DNA"/>
</dbReference>
<evidence type="ECO:0000259" key="5">
    <source>
        <dbReference type="PROSITE" id="PS50977"/>
    </source>
</evidence>
<evidence type="ECO:0000256" key="4">
    <source>
        <dbReference type="PROSITE-ProRule" id="PRU00335"/>
    </source>
</evidence>
<dbReference type="InterPro" id="IPR001647">
    <property type="entry name" value="HTH_TetR"/>
</dbReference>
<evidence type="ECO:0000256" key="3">
    <source>
        <dbReference type="ARBA" id="ARBA00023163"/>
    </source>
</evidence>
<dbReference type="Pfam" id="PF00440">
    <property type="entry name" value="TetR_N"/>
    <property type="match status" value="1"/>
</dbReference>
<gene>
    <name evidence="6" type="ORF">H4W30_002643</name>
</gene>
<keyword evidence="2 4" id="KW-0238">DNA-binding</keyword>
<proteinExistence type="predicted"/>
<protein>
    <submittedName>
        <fullName evidence="6">AcrR family transcriptional regulator</fullName>
    </submittedName>
</protein>
<keyword evidence="3" id="KW-0804">Transcription</keyword>
<dbReference type="PANTHER" id="PTHR30055">
    <property type="entry name" value="HTH-TYPE TRANSCRIPTIONAL REGULATOR RUTR"/>
    <property type="match status" value="1"/>
</dbReference>
<dbReference type="RefSeq" id="WP_192743080.1">
    <property type="nucleotide sequence ID" value="NZ_JADBEJ010000004.1"/>
</dbReference>
<dbReference type="SUPFAM" id="SSF46689">
    <property type="entry name" value="Homeodomain-like"/>
    <property type="match status" value="1"/>
</dbReference>
<dbReference type="SUPFAM" id="SSF48498">
    <property type="entry name" value="Tetracyclin repressor-like, C-terminal domain"/>
    <property type="match status" value="1"/>
</dbReference>
<dbReference type="Gene3D" id="1.10.357.10">
    <property type="entry name" value="Tetracycline Repressor, domain 2"/>
    <property type="match status" value="1"/>
</dbReference>
<evidence type="ECO:0000256" key="1">
    <source>
        <dbReference type="ARBA" id="ARBA00023015"/>
    </source>
</evidence>
<dbReference type="PROSITE" id="PS50977">
    <property type="entry name" value="HTH_TETR_2"/>
    <property type="match status" value="1"/>
</dbReference>
<feature type="domain" description="HTH tetR-type" evidence="5">
    <location>
        <begin position="7"/>
        <end position="67"/>
    </location>
</feature>
<dbReference type="InterPro" id="IPR050109">
    <property type="entry name" value="HTH-type_TetR-like_transc_reg"/>
</dbReference>
<dbReference type="Proteomes" id="UP000656548">
    <property type="component" value="Unassembled WGS sequence"/>
</dbReference>
<keyword evidence="7" id="KW-1185">Reference proteome</keyword>
<dbReference type="PANTHER" id="PTHR30055:SF234">
    <property type="entry name" value="HTH-TYPE TRANSCRIPTIONAL REGULATOR BETI"/>
    <property type="match status" value="1"/>
</dbReference>